<feature type="compositionally biased region" description="Polar residues" evidence="5">
    <location>
        <begin position="1537"/>
        <end position="1553"/>
    </location>
</feature>
<keyword evidence="10" id="KW-1185">Reference proteome</keyword>
<proteinExistence type="inferred from homology"/>
<comment type="subcellular location">
    <subcellularLocation>
        <location evidence="1">Nucleus</location>
    </subcellularLocation>
</comment>
<dbReference type="InterPro" id="IPR040007">
    <property type="entry name" value="Tho2"/>
</dbReference>
<dbReference type="GO" id="GO:0006397">
    <property type="term" value="P:mRNA processing"/>
    <property type="evidence" value="ECO:0007669"/>
    <property type="project" value="InterPro"/>
</dbReference>
<feature type="compositionally biased region" description="Basic and acidic residues" evidence="5">
    <location>
        <begin position="1990"/>
        <end position="2055"/>
    </location>
</feature>
<dbReference type="Proteomes" id="UP000308199">
    <property type="component" value="Unassembled WGS sequence"/>
</dbReference>
<dbReference type="Pfam" id="PF16134">
    <property type="entry name" value="THOC2_N"/>
    <property type="match status" value="2"/>
</dbReference>
<feature type="compositionally biased region" description="Polar residues" evidence="5">
    <location>
        <begin position="1575"/>
        <end position="1589"/>
    </location>
</feature>
<feature type="compositionally biased region" description="Low complexity" evidence="5">
    <location>
        <begin position="1686"/>
        <end position="1695"/>
    </location>
</feature>
<reference evidence="9 10" key="1">
    <citation type="submission" date="2019-02" db="EMBL/GenBank/DDBJ databases">
        <title>Genome sequencing of the rare red list fungi Phellinidium pouzarii.</title>
        <authorList>
            <person name="Buettner E."/>
            <person name="Kellner H."/>
        </authorList>
    </citation>
    <scope>NUCLEOTIDE SEQUENCE [LARGE SCALE GENOMIC DNA]</scope>
    <source>
        <strain evidence="9 10">DSM 108285</strain>
    </source>
</reference>
<dbReference type="GO" id="GO:0000445">
    <property type="term" value="C:THO complex part of transcription export complex"/>
    <property type="evidence" value="ECO:0007669"/>
    <property type="project" value="TreeGrafter"/>
</dbReference>
<protein>
    <recommendedName>
        <fullName evidence="3">THO complex subunit 2</fullName>
    </recommendedName>
</protein>
<evidence type="ECO:0000256" key="1">
    <source>
        <dbReference type="ARBA" id="ARBA00004123"/>
    </source>
</evidence>
<keyword evidence="4" id="KW-0539">Nucleus</keyword>
<dbReference type="OrthoDB" id="29024at2759"/>
<evidence type="ECO:0000313" key="10">
    <source>
        <dbReference type="Proteomes" id="UP000308199"/>
    </source>
</evidence>
<evidence type="ECO:0000256" key="2">
    <source>
        <dbReference type="ARBA" id="ARBA00007857"/>
    </source>
</evidence>
<dbReference type="InterPro" id="IPR021418">
    <property type="entry name" value="THO_THOC2_C"/>
</dbReference>
<evidence type="ECO:0000259" key="6">
    <source>
        <dbReference type="Pfam" id="PF11262"/>
    </source>
</evidence>
<dbReference type="Pfam" id="PF11732">
    <property type="entry name" value="Thoc2"/>
    <property type="match status" value="1"/>
</dbReference>
<gene>
    <name evidence="9" type="ORF">EW145_g2921</name>
</gene>
<dbReference type="PANTHER" id="PTHR21597">
    <property type="entry name" value="THO2 PROTEIN"/>
    <property type="match status" value="1"/>
</dbReference>
<evidence type="ECO:0000256" key="3">
    <source>
        <dbReference type="ARBA" id="ARBA00019596"/>
    </source>
</evidence>
<sequence>MDVITSIQACLNKWTKGGVGECRTILTSPHCHLADPGCADVLATAYQTLLHAMLQTWTSPSYAWLNSETFVNFVEEVLLNLPSSSSASVERSRNLVLFGELLVDLIWAIDAELDEIVADARIVFGSSGSVNVEENVKDSVQAKTKAETAKKMAESDKETLAELVKKLLVASIVEPLTCRERLDMALLTMIGLIPEKVAFEKKEIRTRTGLFYKQNKFNLLREQSEGYAKLTTDLVGSLGPPHSPLTARPTENYQAVCARAATAWERVVSLVGYFDLDPNRALDIILDVFSVNIATHWQFFLSLLACSPWAGECVHMRDWEEVASMKVDPQLDQYRGKGLDYILRLAENTAKSAASSSSMPKTKKDPRVLAQVLGFKFRHYQSPGIREACPRGLYLTAALLIREKFIALEDLYPHLGPSDDDMPKLKQKYEDDVQARIRSSSSNLLAMAAPLESSSLGSSSKQNAYSTESKPNQEIKEAPAQKAAIVIALLSVGVLRPALALMTRYPWLVDVHRELADLLLQVLKASIAPLYDSMFGKERNVGFLQPRARYVSAGVLTRPERKPQLSLMVGVGAALSHFGGYRRSHVAQTVPVNTDSKESKRTPPVISEPENSTQEFWLRIARRYLLPALSMMPGNAICTVEVWNILKQYDNTVRWRLYGEWRDMSYRSHPELNVQRVLREREAKGVLRRLSSQTVETLSGTVAKMAHSNPCIFFTNAVTQIQAYDNLADVVIQALRYATNMGFDILVFIILDALANPLKDRVKDDGANASDWLQSTYLIRALFRRYSTDLSPVLKYIVHQLYNGQTSEIIVLEKLILKMAGIEPLPSLSDAQITAMAGGPTLRIETVASNIRGAALDASEVSQKGPQRLGKTLIDTMLAFPILAQVTQQRQACIFKAKDAHLKSIAYLFDETHGVMFQYLDLLTSPPAVSSDDYSRIIPALSELVNVYGMSPPIAMQIFRPMLNNAIAKYANEWCKAKEAEKIERAEAVEKRLKAALTAKREPSSNSTAAADGDGSSSPALAVGAGLNGISESGKMEVDVSQEVIVEEGVEDKVGDNTIVPVMQALANNDVGADGHVNQDQWIPELFALFEDCKQIAPGNVYDVIGPGFYLTFWQLSSYDLYFPKEKYAEMEKALLATSETLYAKQRQADRSTDKPARVTALTHRAQRDRYSTAISELRKEKAIQEAVYRYTTEKNGRLDKEKAHWFSHVGAVKGANFIQSLIEHCIQPRCLLSPMDAVYCSRFVRTLHERGTPGFHTLMCYDKLLGDHVKVVIFSCSESEARNYGRFLKGILQDLYGWHKDQKTYDASNRRKEGSTVTLLPGLQTHWSKDGPTSPDDLLKWSDFKSFLKKCHRKLGRCFMDCIQAGDFMHVYNAVLVLKEIIEVFPIAAVNEVVGSSIDLEIQRLVQSEERGDLKILARAYSSSLKKRERLWAMPKNAQPIKPVSLKPATPASHAPAEKPRDPPALSTSIIPSGPRASHSSIPAATEKPNLTERPSASKLALENIPRPEVVKRNRTDSRPPESSPSENLKKDQTDRQGSVQVDQQSANQTKLALSRAPATPPSGPAVRPKEDALTSSSYLSRPSTKAPVSSVADLRKEWLNSHSRPATPQSPPHAAAVQSSLKEATMSPRPRDRDEGQLAMAPPAVPSQTLQAQELRSSRTVGRGDRVGHSPRERRADVSDSPARRSPSPASRPGTRNASADSKTSGGSKRERNRHDRGSDAEPEDSKRAVNSEIPSRAERSSAAHRDVLHGRSERSGRDRIPGSSTRDADREREFDRGREREKDRERDREKRDRGDRESHRDRDRDRERDRGERDRERDRHRREDKERERERKISGTVKDTEVLPEHGLPSRPDGSRHRNHASSAHSDDTLGKRRRPADDEPDRTVKRGSRRDGHREERSRRLSEKDSGREQVRESDRRRRDHDATETETNIKGASGDKSARLRGSEPSPTASALKITIPPPSGPRAMAAASPRHNGHGDASPVVTSARERDREHERDRVERGTRTERPDRSERADRVDRVDRTDRAGDRGERERGDKGDRPERSEREWKTNREAALASHDGQGRNSNLNGSVSLPSISGSLRDRISGGPGGSTPSGPAGRGGSGGPPGREDYGDGRKRTISERERDTLLDAPLGGSNASQPLGSKRPRIQRNRYGGEGGSSTLARKALSGLPK</sequence>
<dbReference type="InterPro" id="IPR021726">
    <property type="entry name" value="THO_THOC2_N"/>
</dbReference>
<dbReference type="EMBL" id="SGPK01000112">
    <property type="protein sequence ID" value="THH08122.1"/>
    <property type="molecule type" value="Genomic_DNA"/>
</dbReference>
<name>A0A4S4L903_9AGAM</name>
<dbReference type="InterPro" id="IPR032302">
    <property type="entry name" value="THOC2_N"/>
</dbReference>
<feature type="region of interest" description="Disordered" evidence="5">
    <location>
        <begin position="1440"/>
        <end position="2176"/>
    </location>
</feature>
<feature type="region of interest" description="Disordered" evidence="5">
    <location>
        <begin position="454"/>
        <end position="475"/>
    </location>
</feature>
<evidence type="ECO:0000313" key="9">
    <source>
        <dbReference type="EMBL" id="THH08122.1"/>
    </source>
</evidence>
<evidence type="ECO:0000259" key="8">
    <source>
        <dbReference type="Pfam" id="PF16134"/>
    </source>
</evidence>
<comment type="caution">
    <text evidence="9">The sequence shown here is derived from an EMBL/GenBank/DDBJ whole genome shotgun (WGS) entry which is preliminary data.</text>
</comment>
<feature type="domain" description="THO complex subunitTHOC2 N-terminal" evidence="7">
    <location>
        <begin position="702"/>
        <end position="775"/>
    </location>
</feature>
<feature type="compositionally biased region" description="Basic and acidic residues" evidence="5">
    <location>
        <begin position="1710"/>
        <end position="1847"/>
    </location>
</feature>
<feature type="domain" description="THO complex subunitTHOC2 C-terminal" evidence="6">
    <location>
        <begin position="1104"/>
        <end position="1426"/>
    </location>
</feature>
<accession>A0A4S4L903</accession>
<feature type="compositionally biased region" description="Low complexity" evidence="5">
    <location>
        <begin position="1004"/>
        <end position="1017"/>
    </location>
</feature>
<dbReference type="Pfam" id="PF11262">
    <property type="entry name" value="Tho2"/>
    <property type="match status" value="1"/>
</dbReference>
<dbReference type="GO" id="GO:0006406">
    <property type="term" value="P:mRNA export from nucleus"/>
    <property type="evidence" value="ECO:0007669"/>
    <property type="project" value="InterPro"/>
</dbReference>
<evidence type="ECO:0000256" key="5">
    <source>
        <dbReference type="SAM" id="MobiDB-lite"/>
    </source>
</evidence>
<feature type="compositionally biased region" description="Basic and acidic residues" evidence="5">
    <location>
        <begin position="1664"/>
        <end position="1680"/>
    </location>
</feature>
<organism evidence="9 10">
    <name type="scientific">Phellinidium pouzarii</name>
    <dbReference type="NCBI Taxonomy" id="167371"/>
    <lineage>
        <taxon>Eukaryota</taxon>
        <taxon>Fungi</taxon>
        <taxon>Dikarya</taxon>
        <taxon>Basidiomycota</taxon>
        <taxon>Agaricomycotina</taxon>
        <taxon>Agaricomycetes</taxon>
        <taxon>Hymenochaetales</taxon>
        <taxon>Hymenochaetaceae</taxon>
        <taxon>Phellinidium</taxon>
    </lineage>
</organism>
<feature type="compositionally biased region" description="Polar residues" evidence="5">
    <location>
        <begin position="1648"/>
        <end position="1662"/>
    </location>
</feature>
<feature type="compositionally biased region" description="Basic and acidic residues" evidence="5">
    <location>
        <begin position="1868"/>
        <end position="1928"/>
    </location>
</feature>
<feature type="compositionally biased region" description="Polar residues" evidence="5">
    <location>
        <begin position="461"/>
        <end position="470"/>
    </location>
</feature>
<comment type="similarity">
    <text evidence="2">Belongs to the THOC2 family.</text>
</comment>
<dbReference type="PANTHER" id="PTHR21597:SF0">
    <property type="entry name" value="THO COMPLEX SUBUNIT 2"/>
    <property type="match status" value="1"/>
</dbReference>
<dbReference type="GO" id="GO:0003729">
    <property type="term" value="F:mRNA binding"/>
    <property type="evidence" value="ECO:0007669"/>
    <property type="project" value="TreeGrafter"/>
</dbReference>
<feature type="domain" description="THO complex subunit 2 N-terminal" evidence="8">
    <location>
        <begin position="138"/>
        <end position="535"/>
    </location>
</feature>
<feature type="region of interest" description="Disordered" evidence="5">
    <location>
        <begin position="997"/>
        <end position="1017"/>
    </location>
</feature>
<feature type="compositionally biased region" description="Polar residues" evidence="5">
    <location>
        <begin position="2066"/>
        <end position="2082"/>
    </location>
</feature>
<feature type="region of interest" description="Disordered" evidence="5">
    <location>
        <begin position="589"/>
        <end position="608"/>
    </location>
</feature>
<evidence type="ECO:0000259" key="7">
    <source>
        <dbReference type="Pfam" id="PF11732"/>
    </source>
</evidence>
<feature type="compositionally biased region" description="Basic and acidic residues" evidence="5">
    <location>
        <begin position="1510"/>
        <end position="1521"/>
    </location>
</feature>
<feature type="domain" description="THO complex subunit 2 N-terminal" evidence="8">
    <location>
        <begin position="608"/>
        <end position="697"/>
    </location>
</feature>
<evidence type="ECO:0000256" key="4">
    <source>
        <dbReference type="ARBA" id="ARBA00023242"/>
    </source>
</evidence>
<feature type="compositionally biased region" description="Polar residues" evidence="5">
    <location>
        <begin position="1696"/>
        <end position="1709"/>
    </location>
</feature>
<feature type="compositionally biased region" description="Gly residues" evidence="5">
    <location>
        <begin position="2090"/>
        <end position="2110"/>
    </location>
</feature>
<feature type="compositionally biased region" description="Basic and acidic residues" evidence="5">
    <location>
        <begin position="2111"/>
        <end position="2131"/>
    </location>
</feature>